<dbReference type="PANTHER" id="PTHR48475">
    <property type="entry name" value="RIBONUCLEASE H"/>
    <property type="match status" value="1"/>
</dbReference>
<reference evidence="1" key="1">
    <citation type="submission" date="2018-05" db="EMBL/GenBank/DDBJ databases">
        <title>Draft genome of Mucuna pruriens seed.</title>
        <authorList>
            <person name="Nnadi N.E."/>
            <person name="Vos R."/>
            <person name="Hasami M.H."/>
            <person name="Devisetty U.K."/>
            <person name="Aguiy J.C."/>
        </authorList>
    </citation>
    <scope>NUCLEOTIDE SEQUENCE [LARGE SCALE GENOMIC DNA]</scope>
    <source>
        <strain evidence="1">JCA_2017</strain>
    </source>
</reference>
<keyword evidence="2" id="KW-1185">Reference proteome</keyword>
<protein>
    <submittedName>
        <fullName evidence="1">Uncharacterized protein</fullName>
    </submittedName>
</protein>
<evidence type="ECO:0000313" key="1">
    <source>
        <dbReference type="EMBL" id="RDX82946.1"/>
    </source>
</evidence>
<dbReference type="AlphaFoldDB" id="A0A371FXB5"/>
<dbReference type="Proteomes" id="UP000257109">
    <property type="component" value="Unassembled WGS sequence"/>
</dbReference>
<accession>A0A371FXB5</accession>
<proteinExistence type="predicted"/>
<sequence length="126" mass="14532">MEVEIPSLRVLVEVELSDAKWVQSQLDQLNLIEEKRLMALCHGQLYQHRIKNVFDKKVRSRRFKGDLVLKKILPNARDSKGKWTPNYKCPYMVKHAFSGGAQTSSQCRRGQTILPLKAQSRKNPKG</sequence>
<comment type="caution">
    <text evidence="1">The sequence shown here is derived from an EMBL/GenBank/DDBJ whole genome shotgun (WGS) entry which is preliminary data.</text>
</comment>
<dbReference type="PANTHER" id="PTHR48475:SF1">
    <property type="entry name" value="RNASE H TYPE-1 DOMAIN-CONTAINING PROTEIN"/>
    <property type="match status" value="1"/>
</dbReference>
<feature type="non-terminal residue" evidence="1">
    <location>
        <position position="1"/>
    </location>
</feature>
<dbReference type="EMBL" id="QJKJ01007504">
    <property type="protein sequence ID" value="RDX82946.1"/>
    <property type="molecule type" value="Genomic_DNA"/>
</dbReference>
<organism evidence="1 2">
    <name type="scientific">Mucuna pruriens</name>
    <name type="common">Velvet bean</name>
    <name type="synonym">Dolichos pruriens</name>
    <dbReference type="NCBI Taxonomy" id="157652"/>
    <lineage>
        <taxon>Eukaryota</taxon>
        <taxon>Viridiplantae</taxon>
        <taxon>Streptophyta</taxon>
        <taxon>Embryophyta</taxon>
        <taxon>Tracheophyta</taxon>
        <taxon>Spermatophyta</taxon>
        <taxon>Magnoliopsida</taxon>
        <taxon>eudicotyledons</taxon>
        <taxon>Gunneridae</taxon>
        <taxon>Pentapetalae</taxon>
        <taxon>rosids</taxon>
        <taxon>fabids</taxon>
        <taxon>Fabales</taxon>
        <taxon>Fabaceae</taxon>
        <taxon>Papilionoideae</taxon>
        <taxon>50 kb inversion clade</taxon>
        <taxon>NPAAA clade</taxon>
        <taxon>indigoferoid/millettioid clade</taxon>
        <taxon>Phaseoleae</taxon>
        <taxon>Mucuna</taxon>
    </lineage>
</organism>
<evidence type="ECO:0000313" key="2">
    <source>
        <dbReference type="Proteomes" id="UP000257109"/>
    </source>
</evidence>
<gene>
    <name evidence="1" type="ORF">CR513_36190</name>
</gene>
<dbReference type="OrthoDB" id="1637540at2759"/>
<name>A0A371FXB5_MUCPR</name>